<dbReference type="GO" id="GO:0051536">
    <property type="term" value="F:iron-sulfur cluster binding"/>
    <property type="evidence" value="ECO:0007669"/>
    <property type="project" value="InterPro"/>
</dbReference>
<dbReference type="Pfam" id="PF14691">
    <property type="entry name" value="Fer4_20"/>
    <property type="match status" value="1"/>
</dbReference>
<protein>
    <submittedName>
        <fullName evidence="2">Glutamate synthase (NADPH), homotetrameric</fullName>
    </submittedName>
</protein>
<dbReference type="GO" id="GO:0016491">
    <property type="term" value="F:oxidoreductase activity"/>
    <property type="evidence" value="ECO:0007669"/>
    <property type="project" value="InterPro"/>
</dbReference>
<dbReference type="PRINTS" id="PR00368">
    <property type="entry name" value="FADPNR"/>
</dbReference>
<dbReference type="PROSITE" id="PS51379">
    <property type="entry name" value="4FE4S_FER_2"/>
    <property type="match status" value="1"/>
</dbReference>
<dbReference type="AlphaFoldDB" id="A0A2H0LYS5"/>
<dbReference type="Gene3D" id="1.10.1060.10">
    <property type="entry name" value="Alpha-helical ferredoxin"/>
    <property type="match status" value="1"/>
</dbReference>
<reference evidence="2 3" key="1">
    <citation type="submission" date="2017-09" db="EMBL/GenBank/DDBJ databases">
        <title>Depth-based differentiation of microbial function through sediment-hosted aquifers and enrichment of novel symbionts in the deep terrestrial subsurface.</title>
        <authorList>
            <person name="Probst A.J."/>
            <person name="Ladd B."/>
            <person name="Jarett J.K."/>
            <person name="Geller-Mcgrath D.E."/>
            <person name="Sieber C.M."/>
            <person name="Emerson J.B."/>
            <person name="Anantharaman K."/>
            <person name="Thomas B.C."/>
            <person name="Malmstrom R."/>
            <person name="Stieglmeier M."/>
            <person name="Klingl A."/>
            <person name="Woyke T."/>
            <person name="Ryan C.M."/>
            <person name="Banfield J.F."/>
        </authorList>
    </citation>
    <scope>NUCLEOTIDE SEQUENCE [LARGE SCALE GENOMIC DNA]</scope>
    <source>
        <strain evidence="2">CG11_big_fil_rev_8_21_14_0_20_42_13</strain>
    </source>
</reference>
<comment type="caution">
    <text evidence="2">The sequence shown here is derived from an EMBL/GenBank/DDBJ whole genome shotgun (WGS) entry which is preliminary data.</text>
</comment>
<evidence type="ECO:0000313" key="3">
    <source>
        <dbReference type="Proteomes" id="UP000229641"/>
    </source>
</evidence>
<dbReference type="InterPro" id="IPR028261">
    <property type="entry name" value="DPD_II"/>
</dbReference>
<evidence type="ECO:0000313" key="2">
    <source>
        <dbReference type="EMBL" id="PIQ89537.1"/>
    </source>
</evidence>
<dbReference type="PRINTS" id="PR00411">
    <property type="entry name" value="PNDRDTASEI"/>
</dbReference>
<dbReference type="Proteomes" id="UP000229641">
    <property type="component" value="Unassembled WGS sequence"/>
</dbReference>
<name>A0A2H0LYS5_9BACT</name>
<feature type="domain" description="4Fe-4S ferredoxin-type" evidence="1">
    <location>
        <begin position="23"/>
        <end position="53"/>
    </location>
</feature>
<dbReference type="NCBIfam" id="TIGR01316">
    <property type="entry name" value="gltA"/>
    <property type="match status" value="1"/>
</dbReference>
<organism evidence="2 3">
    <name type="scientific">Candidatus Ghiorseimicrobium undicola</name>
    <dbReference type="NCBI Taxonomy" id="1974746"/>
    <lineage>
        <taxon>Bacteria</taxon>
        <taxon>Pseudomonadati</taxon>
        <taxon>Candidatus Omnitrophota</taxon>
        <taxon>Candidatus Ghiorseimicrobium</taxon>
    </lineage>
</organism>
<dbReference type="Pfam" id="PF07992">
    <property type="entry name" value="Pyr_redox_2"/>
    <property type="match status" value="1"/>
</dbReference>
<dbReference type="PANTHER" id="PTHR42783">
    <property type="entry name" value="GLUTAMATE SYNTHASE [NADPH] SMALL CHAIN"/>
    <property type="match status" value="1"/>
</dbReference>
<dbReference type="InterPro" id="IPR017896">
    <property type="entry name" value="4Fe4S_Fe-S-bd"/>
</dbReference>
<dbReference type="EMBL" id="PCWA01000035">
    <property type="protein sequence ID" value="PIQ89537.1"/>
    <property type="molecule type" value="Genomic_DNA"/>
</dbReference>
<dbReference type="InterPro" id="IPR023753">
    <property type="entry name" value="FAD/NAD-binding_dom"/>
</dbReference>
<proteinExistence type="predicted"/>
<dbReference type="InterPro" id="IPR006004">
    <property type="entry name" value="SudA-like"/>
</dbReference>
<dbReference type="Gene3D" id="3.50.50.60">
    <property type="entry name" value="FAD/NAD(P)-binding domain"/>
    <property type="match status" value="2"/>
</dbReference>
<dbReference type="SUPFAM" id="SSF46548">
    <property type="entry name" value="alpha-helical ferredoxin"/>
    <property type="match status" value="1"/>
</dbReference>
<dbReference type="InterPro" id="IPR036188">
    <property type="entry name" value="FAD/NAD-bd_sf"/>
</dbReference>
<dbReference type="InterPro" id="IPR009051">
    <property type="entry name" value="Helical_ferredxn"/>
</dbReference>
<dbReference type="SUPFAM" id="SSF51971">
    <property type="entry name" value="Nucleotide-binding domain"/>
    <property type="match status" value="2"/>
</dbReference>
<dbReference type="PANTHER" id="PTHR42783:SF3">
    <property type="entry name" value="GLUTAMATE SYNTHASE [NADPH] SMALL CHAIN-RELATED"/>
    <property type="match status" value="1"/>
</dbReference>
<evidence type="ECO:0000259" key="1">
    <source>
        <dbReference type="PROSITE" id="PS51379"/>
    </source>
</evidence>
<accession>A0A2H0LYS5</accession>
<gene>
    <name evidence="2" type="primary">gltA</name>
    <name evidence="2" type="ORF">COV72_02620</name>
</gene>
<sequence>MKHRIPKERIKDFFEVALGLTEEEAAVEAKRCLECKNPVCVKGCPVAIDIPAFISLIKESKFKEAILKLKEKNSLPAVCGRVCPQENQCEAACILGKKKVPVNIGALERFAADWELKEGARVKDNASPAQYSIHNTQYTKIAVVGSGPAGLTAAGALAKMGYEVTLFESLHLAGGVLVYGIPEFRLPKKIVQDEVEYIKSLGVEIKTNTLIGRTLTIKDLFKHGYGAVFIGTGAGLPQFLGIPGENLAGVYSANEFLTRVNLMKAYKFPEYATPVNIGAHVAVIGAGNVAFDCARCAIRLGSQVVLVYRRGEKEMPARAEEIANAKEEGLVLNLLTQPLEILDDGNGGVSGLECIKMRLGEPDASGRAKPIAIDGSNFILKVDTVIVAVGQSPNPLLTGATPGLKITSKGTIYVDEHFQTSIPGVFAGGDIITGADTVIAAMGAGQRAAEEIDKYIKMQNV</sequence>